<comment type="caution">
    <text evidence="4">The sequence shown here is derived from an EMBL/GenBank/DDBJ whole genome shotgun (WGS) entry which is preliminary data.</text>
</comment>
<evidence type="ECO:0000256" key="1">
    <source>
        <dbReference type="ARBA" id="ARBA00022729"/>
    </source>
</evidence>
<dbReference type="Proteomes" id="UP000295066">
    <property type="component" value="Unassembled WGS sequence"/>
</dbReference>
<dbReference type="RefSeq" id="WP_166670056.1">
    <property type="nucleotide sequence ID" value="NZ_SORI01000007.1"/>
</dbReference>
<protein>
    <submittedName>
        <fullName evidence="4">Iron(III) transport system substrate-binding protein</fullName>
    </submittedName>
</protein>
<name>A0A4R8M655_9BACT</name>
<feature type="binding site" evidence="2">
    <location>
        <position position="230"/>
    </location>
    <ligand>
        <name>Fe cation</name>
        <dbReference type="ChEBI" id="CHEBI:24875"/>
    </ligand>
</feature>
<evidence type="ECO:0000313" key="5">
    <source>
        <dbReference type="Proteomes" id="UP000295066"/>
    </source>
</evidence>
<dbReference type="InterPro" id="IPR006059">
    <property type="entry name" value="SBP"/>
</dbReference>
<keyword evidence="5" id="KW-1185">Reference proteome</keyword>
<keyword evidence="2" id="KW-0479">Metal-binding</keyword>
<dbReference type="Gene3D" id="3.40.190.10">
    <property type="entry name" value="Periplasmic binding protein-like II"/>
    <property type="match status" value="2"/>
</dbReference>
<dbReference type="CDD" id="cd13547">
    <property type="entry name" value="PBP2_Fbp_like_2"/>
    <property type="match status" value="1"/>
</dbReference>
<organism evidence="4 5">
    <name type="scientific">Aminivibrio pyruvatiphilus</name>
    <dbReference type="NCBI Taxonomy" id="1005740"/>
    <lineage>
        <taxon>Bacteria</taxon>
        <taxon>Thermotogati</taxon>
        <taxon>Synergistota</taxon>
        <taxon>Synergistia</taxon>
        <taxon>Synergistales</taxon>
        <taxon>Aminobacteriaceae</taxon>
        <taxon>Aminivibrio</taxon>
    </lineage>
</organism>
<gene>
    <name evidence="4" type="ORF">C8D99_10727</name>
</gene>
<keyword evidence="2" id="KW-0408">Iron</keyword>
<feature type="signal peptide" evidence="3">
    <location>
        <begin position="1"/>
        <end position="28"/>
    </location>
</feature>
<dbReference type="PIRSF" id="PIRSF002825">
    <property type="entry name" value="CfbpA"/>
    <property type="match status" value="1"/>
</dbReference>
<dbReference type="PANTHER" id="PTHR30006:SF24">
    <property type="entry name" value="SLL0237 PROTEIN"/>
    <property type="match status" value="1"/>
</dbReference>
<sequence>MGKFVKAALVLSLLASAMTGSFTQTAAAAEEKQYVMLYSSLKDSQLAAIREGFMKKHPNVTMDYYTAGTGNVMTKLATEHQSGGIAADIIWVGDPTNYLTFKEQDLLMPYDSPAAADIPDKFKDADRLYMSARLIMLGFVYNTNLVKEDQIPKTWEDLLKPEFKDYLSMTDPTTSGTTLFTVAGLVQSPKYGWEYLEKLKANGLKLENGSSAVVNKAAAGEYKVSIGVDYIARTVMAQGATVGFAYPEADIPIIESPIAIIKNTKNPEAAKKLYDYIISVEGQSVLLEEFTMPINPDMKLENAIDVKVAEARMLPVDPAALVRDKLDMLQKFDAIFK</sequence>
<dbReference type="Pfam" id="PF01547">
    <property type="entry name" value="SBP_bac_1"/>
    <property type="match status" value="1"/>
</dbReference>
<dbReference type="InterPro" id="IPR026045">
    <property type="entry name" value="Ferric-bd"/>
</dbReference>
<dbReference type="SUPFAM" id="SSF53850">
    <property type="entry name" value="Periplasmic binding protein-like II"/>
    <property type="match status" value="1"/>
</dbReference>
<dbReference type="PANTHER" id="PTHR30006">
    <property type="entry name" value="THIAMINE-BINDING PERIPLASMIC PROTEIN-RELATED"/>
    <property type="match status" value="1"/>
</dbReference>
<evidence type="ECO:0000256" key="2">
    <source>
        <dbReference type="PIRSR" id="PIRSR002825-1"/>
    </source>
</evidence>
<dbReference type="EMBL" id="SORI01000007">
    <property type="protein sequence ID" value="TDY60820.1"/>
    <property type="molecule type" value="Genomic_DNA"/>
</dbReference>
<accession>A0A4R8M655</accession>
<proteinExistence type="predicted"/>
<evidence type="ECO:0000256" key="3">
    <source>
        <dbReference type="SAM" id="SignalP"/>
    </source>
</evidence>
<keyword evidence="1 3" id="KW-0732">Signal</keyword>
<dbReference type="AlphaFoldDB" id="A0A4R8M655"/>
<evidence type="ECO:0000313" key="4">
    <source>
        <dbReference type="EMBL" id="TDY60820.1"/>
    </source>
</evidence>
<reference evidence="4 5" key="1">
    <citation type="submission" date="2019-03" db="EMBL/GenBank/DDBJ databases">
        <title>Genomic Encyclopedia of Type Strains, Phase IV (KMG-IV): sequencing the most valuable type-strain genomes for metagenomic binning, comparative biology and taxonomic classification.</title>
        <authorList>
            <person name="Goeker M."/>
        </authorList>
    </citation>
    <scope>NUCLEOTIDE SEQUENCE [LARGE SCALE GENOMIC DNA]</scope>
    <source>
        <strain evidence="4 5">DSM 25964</strain>
    </source>
</reference>
<dbReference type="GO" id="GO:0046872">
    <property type="term" value="F:metal ion binding"/>
    <property type="evidence" value="ECO:0007669"/>
    <property type="project" value="UniProtKB-KW"/>
</dbReference>
<feature type="chain" id="PRO_5020698219" evidence="3">
    <location>
        <begin position="29"/>
        <end position="337"/>
    </location>
</feature>